<sequence>MLGEVWGLAVNAGAMALFQRDLKRCVQTFRDRRGIKMVFISAGPTNKFKIRLGFTIFYIITL</sequence>
<dbReference type="AlphaFoldDB" id="A0A837NQC1"/>
<name>A0A837NQC1_LACPN</name>
<reference evidence="1" key="1">
    <citation type="journal article" date="2016" name="Genome Announc.">
        <title>Draft Genome Sequence of Lactobacillus plantarum 2025.</title>
        <authorList>
            <person name="Karlyshev A.V."/>
            <person name="Khlebnikov V.C."/>
            <person name="Kosarev I.V."/>
            <person name="Abramov V.M."/>
        </authorList>
    </citation>
    <scope>NUCLEOTIDE SEQUENCE [LARGE SCALE GENOMIC DNA]</scope>
    <source>
        <strain evidence="1">2025</strain>
    </source>
</reference>
<proteinExistence type="predicted"/>
<evidence type="ECO:0000313" key="1">
    <source>
        <dbReference type="EMBL" id="KPL57533.1"/>
    </source>
</evidence>
<accession>A0A837NQC1</accession>
<comment type="caution">
    <text evidence="1">The sequence shown here is derived from an EMBL/GenBank/DDBJ whole genome shotgun (WGS) entry which is preliminary data.</text>
</comment>
<gene>
    <name evidence="1" type="ORF">N876_0202545</name>
</gene>
<protein>
    <submittedName>
        <fullName evidence="1">Uncharacterized protein</fullName>
    </submittedName>
</protein>
<dbReference type="EMBL" id="AVFJ02000004">
    <property type="protein sequence ID" value="KPL57533.1"/>
    <property type="molecule type" value="Genomic_DNA"/>
</dbReference>
<organism evidence="1">
    <name type="scientific">Lactiplantibacillus plantarum 2025</name>
    <dbReference type="NCBI Taxonomy" id="1385856"/>
    <lineage>
        <taxon>Bacteria</taxon>
        <taxon>Bacillati</taxon>
        <taxon>Bacillota</taxon>
        <taxon>Bacilli</taxon>
        <taxon>Lactobacillales</taxon>
        <taxon>Lactobacillaceae</taxon>
        <taxon>Lactiplantibacillus</taxon>
    </lineage>
</organism>